<accession>K9VZF5</accession>
<dbReference type="STRING" id="1173022.Cri9333_2489"/>
<dbReference type="OrthoDB" id="468026at2"/>
<dbReference type="AlphaFoldDB" id="K9VZF5"/>
<keyword evidence="1" id="KW-0812">Transmembrane</keyword>
<feature type="transmembrane region" description="Helical" evidence="1">
    <location>
        <begin position="44"/>
        <end position="63"/>
    </location>
</feature>
<evidence type="ECO:0000313" key="2">
    <source>
        <dbReference type="EMBL" id="AFZ13356.1"/>
    </source>
</evidence>
<evidence type="ECO:0000256" key="1">
    <source>
        <dbReference type="SAM" id="Phobius"/>
    </source>
</evidence>
<dbReference type="Proteomes" id="UP000010472">
    <property type="component" value="Chromosome"/>
</dbReference>
<dbReference type="EMBL" id="CP003620">
    <property type="protein sequence ID" value="AFZ13356.1"/>
    <property type="molecule type" value="Genomic_DNA"/>
</dbReference>
<keyword evidence="3" id="KW-1185">Reference proteome</keyword>
<proteinExistence type="predicted"/>
<gene>
    <name evidence="2" type="ORF">Cri9333_2489</name>
</gene>
<keyword evidence="1" id="KW-0472">Membrane</keyword>
<evidence type="ECO:0000313" key="3">
    <source>
        <dbReference type="Proteomes" id="UP000010472"/>
    </source>
</evidence>
<protein>
    <submittedName>
        <fullName evidence="2">Uncharacterized protein</fullName>
    </submittedName>
</protein>
<dbReference type="KEGG" id="cep:Cri9333_2489"/>
<dbReference type="RefSeq" id="WP_015203470.1">
    <property type="nucleotide sequence ID" value="NC_019753.1"/>
</dbReference>
<dbReference type="HOGENOM" id="CLU_178538_0_0_3"/>
<feature type="transmembrane region" description="Helical" evidence="1">
    <location>
        <begin position="21"/>
        <end position="38"/>
    </location>
</feature>
<organism evidence="2 3">
    <name type="scientific">Crinalium epipsammum PCC 9333</name>
    <dbReference type="NCBI Taxonomy" id="1173022"/>
    <lineage>
        <taxon>Bacteria</taxon>
        <taxon>Bacillati</taxon>
        <taxon>Cyanobacteriota</taxon>
        <taxon>Cyanophyceae</taxon>
        <taxon>Gomontiellales</taxon>
        <taxon>Gomontiellaceae</taxon>
        <taxon>Crinalium</taxon>
    </lineage>
</organism>
<name>K9VZF5_9CYAN</name>
<keyword evidence="1" id="KW-1133">Transmembrane helix</keyword>
<reference evidence="2 3" key="1">
    <citation type="submission" date="2012-06" db="EMBL/GenBank/DDBJ databases">
        <title>Finished chromosome of genome of Crinalium epipsammum PCC 9333.</title>
        <authorList>
            <consortium name="US DOE Joint Genome Institute"/>
            <person name="Gugger M."/>
            <person name="Coursin T."/>
            <person name="Rippka R."/>
            <person name="Tandeau De Marsac N."/>
            <person name="Huntemann M."/>
            <person name="Wei C.-L."/>
            <person name="Han J."/>
            <person name="Detter J.C."/>
            <person name="Han C."/>
            <person name="Tapia R."/>
            <person name="Davenport K."/>
            <person name="Daligault H."/>
            <person name="Erkkila T."/>
            <person name="Gu W."/>
            <person name="Munk A.C.C."/>
            <person name="Teshima H."/>
            <person name="Xu Y."/>
            <person name="Chain P."/>
            <person name="Chen A."/>
            <person name="Krypides N."/>
            <person name="Mavromatis K."/>
            <person name="Markowitz V."/>
            <person name="Szeto E."/>
            <person name="Ivanova N."/>
            <person name="Mikhailova N."/>
            <person name="Ovchinnikova G."/>
            <person name="Pagani I."/>
            <person name="Pati A."/>
            <person name="Goodwin L."/>
            <person name="Peters L."/>
            <person name="Pitluck S."/>
            <person name="Woyke T."/>
            <person name="Kerfeld C."/>
        </authorList>
    </citation>
    <scope>NUCLEOTIDE SEQUENCE [LARGE SCALE GENOMIC DNA]</scope>
    <source>
        <strain evidence="2 3">PCC 9333</strain>
    </source>
</reference>
<dbReference type="eggNOG" id="ENOG503310C">
    <property type="taxonomic scope" value="Bacteria"/>
</dbReference>
<sequence>MRFLQRFWHAVVIISQYNPPRFIELLMLLLAILLLVIWGRTDQWQYLALSLSYVVGASTSILIREALFPSPQPRVTQVTAVLLLIVSFYGLTDLLRYI</sequence>
<feature type="transmembrane region" description="Helical" evidence="1">
    <location>
        <begin position="75"/>
        <end position="92"/>
    </location>
</feature>